<organism evidence="2 3">
    <name type="scientific">Streptomyces nogalater</name>
    <dbReference type="NCBI Taxonomy" id="38314"/>
    <lineage>
        <taxon>Bacteria</taxon>
        <taxon>Bacillati</taxon>
        <taxon>Actinomycetota</taxon>
        <taxon>Actinomycetes</taxon>
        <taxon>Kitasatosporales</taxon>
        <taxon>Streptomycetaceae</taxon>
        <taxon>Streptomyces</taxon>
    </lineage>
</organism>
<accession>A0ABW0WDK1</accession>
<name>A0ABW0WDK1_STRNO</name>
<feature type="transmembrane region" description="Helical" evidence="1">
    <location>
        <begin position="20"/>
        <end position="51"/>
    </location>
</feature>
<proteinExistence type="predicted"/>
<sequence>MSHPPLEFVMNGLDTRTAVLLLAGATGTYIAFLHPAVGVALLVGLAVVGLLHTLLR</sequence>
<keyword evidence="3" id="KW-1185">Reference proteome</keyword>
<protein>
    <submittedName>
        <fullName evidence="2">Uncharacterized protein</fullName>
    </submittedName>
</protein>
<dbReference type="RefSeq" id="WP_344347062.1">
    <property type="nucleotide sequence ID" value="NZ_BAAASM010000006.1"/>
</dbReference>
<evidence type="ECO:0000313" key="3">
    <source>
        <dbReference type="Proteomes" id="UP001596065"/>
    </source>
</evidence>
<keyword evidence="1" id="KW-0812">Transmembrane</keyword>
<keyword evidence="1" id="KW-0472">Membrane</keyword>
<reference evidence="3" key="1">
    <citation type="journal article" date="2019" name="Int. J. Syst. Evol. Microbiol.">
        <title>The Global Catalogue of Microorganisms (GCM) 10K type strain sequencing project: providing services to taxonomists for standard genome sequencing and annotation.</title>
        <authorList>
            <consortium name="The Broad Institute Genomics Platform"/>
            <consortium name="The Broad Institute Genome Sequencing Center for Infectious Disease"/>
            <person name="Wu L."/>
            <person name="Ma J."/>
        </authorList>
    </citation>
    <scope>NUCLEOTIDE SEQUENCE [LARGE SCALE GENOMIC DNA]</scope>
    <source>
        <strain evidence="3">KCTC 5701</strain>
    </source>
</reference>
<gene>
    <name evidence="2" type="ORF">ACFP3J_05720</name>
</gene>
<dbReference type="Proteomes" id="UP001596065">
    <property type="component" value="Unassembled WGS sequence"/>
</dbReference>
<evidence type="ECO:0000256" key="1">
    <source>
        <dbReference type="SAM" id="Phobius"/>
    </source>
</evidence>
<comment type="caution">
    <text evidence="2">The sequence shown here is derived from an EMBL/GenBank/DDBJ whole genome shotgun (WGS) entry which is preliminary data.</text>
</comment>
<keyword evidence="1" id="KW-1133">Transmembrane helix</keyword>
<dbReference type="EMBL" id="JBHSOE010000006">
    <property type="protein sequence ID" value="MFC5654989.1"/>
    <property type="molecule type" value="Genomic_DNA"/>
</dbReference>
<evidence type="ECO:0000313" key="2">
    <source>
        <dbReference type="EMBL" id="MFC5654989.1"/>
    </source>
</evidence>